<proteinExistence type="predicted"/>
<gene>
    <name evidence="2" type="ORF">D9757_010596</name>
</gene>
<dbReference type="AlphaFoldDB" id="A0A8H5GVW7"/>
<comment type="caution">
    <text evidence="2">The sequence shown here is derived from an EMBL/GenBank/DDBJ whole genome shotgun (WGS) entry which is preliminary data.</text>
</comment>
<feature type="signal peptide" evidence="1">
    <location>
        <begin position="1"/>
        <end position="18"/>
    </location>
</feature>
<evidence type="ECO:0000256" key="1">
    <source>
        <dbReference type="SAM" id="SignalP"/>
    </source>
</evidence>
<keyword evidence="1" id="KW-0732">Signal</keyword>
<name>A0A8H5GVW7_9AGAR</name>
<accession>A0A8H5GVW7</accession>
<sequence length="117" mass="13544">MVAAFVVLVYDYLLSLEAEGIFWGCYNSALQEENTQWLEFNPLEQFVPHIRYLITGCWQAETTPQLMFTAVSYFELTHFTGQMASHSFLYFCKYHLCLGSKLIINLREAADTNLVVQ</sequence>
<evidence type="ECO:0000313" key="2">
    <source>
        <dbReference type="EMBL" id="KAF5371905.1"/>
    </source>
</evidence>
<dbReference type="EMBL" id="JAACJN010000114">
    <property type="protein sequence ID" value="KAF5371905.1"/>
    <property type="molecule type" value="Genomic_DNA"/>
</dbReference>
<evidence type="ECO:0000313" key="3">
    <source>
        <dbReference type="Proteomes" id="UP000518752"/>
    </source>
</evidence>
<dbReference type="Proteomes" id="UP000518752">
    <property type="component" value="Unassembled WGS sequence"/>
</dbReference>
<protein>
    <submittedName>
        <fullName evidence="2">Uncharacterized protein</fullName>
    </submittedName>
</protein>
<reference evidence="2 3" key="1">
    <citation type="journal article" date="2020" name="ISME J.">
        <title>Uncovering the hidden diversity of litter-decomposition mechanisms in mushroom-forming fungi.</title>
        <authorList>
            <person name="Floudas D."/>
            <person name="Bentzer J."/>
            <person name="Ahren D."/>
            <person name="Johansson T."/>
            <person name="Persson P."/>
            <person name="Tunlid A."/>
        </authorList>
    </citation>
    <scope>NUCLEOTIDE SEQUENCE [LARGE SCALE GENOMIC DNA]</scope>
    <source>
        <strain evidence="2 3">CBS 406.79</strain>
    </source>
</reference>
<feature type="chain" id="PRO_5034689649" evidence="1">
    <location>
        <begin position="19"/>
        <end position="117"/>
    </location>
</feature>
<keyword evidence="3" id="KW-1185">Reference proteome</keyword>
<organism evidence="2 3">
    <name type="scientific">Collybiopsis confluens</name>
    <dbReference type="NCBI Taxonomy" id="2823264"/>
    <lineage>
        <taxon>Eukaryota</taxon>
        <taxon>Fungi</taxon>
        <taxon>Dikarya</taxon>
        <taxon>Basidiomycota</taxon>
        <taxon>Agaricomycotina</taxon>
        <taxon>Agaricomycetes</taxon>
        <taxon>Agaricomycetidae</taxon>
        <taxon>Agaricales</taxon>
        <taxon>Marasmiineae</taxon>
        <taxon>Omphalotaceae</taxon>
        <taxon>Collybiopsis</taxon>
    </lineage>
</organism>